<reference evidence="1 2" key="1">
    <citation type="submission" date="2018-06" db="EMBL/GenBank/DDBJ databases">
        <title>Comparative genomics reveals the genomic features of Rhizophagus irregularis, R. cerebriforme, R. diaphanum and Gigaspora rosea, and their symbiotic lifestyle signature.</title>
        <authorList>
            <person name="Morin E."/>
            <person name="San Clemente H."/>
            <person name="Chen E.C.H."/>
            <person name="De La Providencia I."/>
            <person name="Hainaut M."/>
            <person name="Kuo A."/>
            <person name="Kohler A."/>
            <person name="Murat C."/>
            <person name="Tang N."/>
            <person name="Roy S."/>
            <person name="Loubradou J."/>
            <person name="Henrissat B."/>
            <person name="Grigoriev I.V."/>
            <person name="Corradi N."/>
            <person name="Roux C."/>
            <person name="Martin F.M."/>
        </authorList>
    </citation>
    <scope>NUCLEOTIDE SEQUENCE [LARGE SCALE GENOMIC DNA]</scope>
    <source>
        <strain evidence="1 2">DAOM 194757</strain>
    </source>
</reference>
<evidence type="ECO:0000313" key="1">
    <source>
        <dbReference type="EMBL" id="RIB30990.1"/>
    </source>
</evidence>
<dbReference type="EMBL" id="QKWP01000001">
    <property type="protein sequence ID" value="RIB30990.1"/>
    <property type="molecule type" value="Genomic_DNA"/>
</dbReference>
<protein>
    <submittedName>
        <fullName evidence="1">Uncharacterized protein</fullName>
    </submittedName>
</protein>
<dbReference type="Proteomes" id="UP000266673">
    <property type="component" value="Unassembled WGS sequence"/>
</dbReference>
<dbReference type="OrthoDB" id="3257280at2759"/>
<proteinExistence type="predicted"/>
<organism evidence="1 2">
    <name type="scientific">Gigaspora rosea</name>
    <dbReference type="NCBI Taxonomy" id="44941"/>
    <lineage>
        <taxon>Eukaryota</taxon>
        <taxon>Fungi</taxon>
        <taxon>Fungi incertae sedis</taxon>
        <taxon>Mucoromycota</taxon>
        <taxon>Glomeromycotina</taxon>
        <taxon>Glomeromycetes</taxon>
        <taxon>Diversisporales</taxon>
        <taxon>Gigasporaceae</taxon>
        <taxon>Gigaspora</taxon>
    </lineage>
</organism>
<name>A0A397W8F4_9GLOM</name>
<keyword evidence="2" id="KW-1185">Reference proteome</keyword>
<gene>
    <name evidence="1" type="ORF">C2G38_2151124</name>
</gene>
<sequence length="251" mass="30097">MSFPLDYYWDLGYESTLRKQNSSERIASVVEKNLTEERSDYVFYINSSWYKEEEGIEDRMGSAWYSWIEKRIVESIIDYEYMSNNKPGSEKNTFTSIKLIRKLNLDDYKPKFDYPPRSKSIYCRCSRASLSNYAFNEISQITDYQMKNLSRQSGWKMVILREFYKNHKLDWKKNFEYAINICQGIAYLNAVEFRDTTRNIQVNLENVRYMVPEKLEYADKKQYNVKCKIYRRSFIGIAEEEIPCTRLGIDL</sequence>
<comment type="caution">
    <text evidence="1">The sequence shown here is derived from an EMBL/GenBank/DDBJ whole genome shotgun (WGS) entry which is preliminary data.</text>
</comment>
<accession>A0A397W8F4</accession>
<dbReference type="AlphaFoldDB" id="A0A397W8F4"/>
<evidence type="ECO:0000313" key="2">
    <source>
        <dbReference type="Proteomes" id="UP000266673"/>
    </source>
</evidence>